<dbReference type="AlphaFoldDB" id="A0ABD2PYX5"/>
<evidence type="ECO:0000259" key="3">
    <source>
        <dbReference type="Pfam" id="PF00675"/>
    </source>
</evidence>
<evidence type="ECO:0000259" key="4">
    <source>
        <dbReference type="Pfam" id="PF05193"/>
    </source>
</evidence>
<evidence type="ECO:0000313" key="6">
    <source>
        <dbReference type="Proteomes" id="UP001626550"/>
    </source>
</evidence>
<dbReference type="PANTHER" id="PTHR11851">
    <property type="entry name" value="METALLOPROTEASE"/>
    <property type="match status" value="1"/>
</dbReference>
<protein>
    <recommendedName>
        <fullName evidence="7">Mitochondrial-processing peptidase subunit alpha</fullName>
    </recommendedName>
</protein>
<dbReference type="Pfam" id="PF05193">
    <property type="entry name" value="Peptidase_M16_C"/>
    <property type="match status" value="1"/>
</dbReference>
<proteinExistence type="inferred from homology"/>
<evidence type="ECO:0000313" key="5">
    <source>
        <dbReference type="EMBL" id="KAL3312623.1"/>
    </source>
</evidence>
<feature type="non-terminal residue" evidence="5">
    <location>
        <position position="429"/>
    </location>
</feature>
<dbReference type="InterPro" id="IPR007863">
    <property type="entry name" value="Peptidase_M16_C"/>
</dbReference>
<evidence type="ECO:0000256" key="1">
    <source>
        <dbReference type="ARBA" id="ARBA00002123"/>
    </source>
</evidence>
<evidence type="ECO:0000256" key="2">
    <source>
        <dbReference type="ARBA" id="ARBA00007261"/>
    </source>
</evidence>
<dbReference type="Proteomes" id="UP001626550">
    <property type="component" value="Unassembled WGS sequence"/>
</dbReference>
<sequence>MVVKLQWEVILILVKAGPKYEDQYPKGVSHFLEKLAFHSCSEFDDINDYLQQKDYPSPAIECQRARDFIMYASFGLAANSSDLVKILASSVLQPKLLDDEVDFARKMISNELLVQTLQPPVDPVLNDLLLRTAYGNKHLGYPQFCPEKNIATITRSDLQRFMHQFYRPERMTLIGVGIDHDTLLQSAQDNFFPWKPSFAQAQDSPVVDETEFASVYTGGSATLERDLKQYHAPLPEMAHLGLGFEGPSTEDIKSYVCMNVLQSLLGGGGSFSAGGPGKGMYSRFYTEVLNNFYWVNSCQALSHPYKDSSVFMVQASCEPEMLDKLVGVVIRELRTLEMVLPSLSDNDLNRAKSHLKSLFLMSLEMKPVLFEDLGRQLLHKDKKPPVEEWIECIKSSTREQLRDVLHKMLQSNPTVVGYGKCQNFPDYEE</sequence>
<name>A0ABD2PYX5_9PLAT</name>
<dbReference type="SUPFAM" id="SSF63411">
    <property type="entry name" value="LuxS/MPP-like metallohydrolase"/>
    <property type="match status" value="2"/>
</dbReference>
<dbReference type="Gene3D" id="3.30.830.10">
    <property type="entry name" value="Metalloenzyme, LuxS/M16 peptidase-like"/>
    <property type="match status" value="2"/>
</dbReference>
<dbReference type="InterPro" id="IPR011765">
    <property type="entry name" value="Pept_M16_N"/>
</dbReference>
<organism evidence="5 6">
    <name type="scientific">Cichlidogyrus casuarinus</name>
    <dbReference type="NCBI Taxonomy" id="1844966"/>
    <lineage>
        <taxon>Eukaryota</taxon>
        <taxon>Metazoa</taxon>
        <taxon>Spiralia</taxon>
        <taxon>Lophotrochozoa</taxon>
        <taxon>Platyhelminthes</taxon>
        <taxon>Monogenea</taxon>
        <taxon>Monopisthocotylea</taxon>
        <taxon>Dactylogyridea</taxon>
        <taxon>Ancyrocephalidae</taxon>
        <taxon>Cichlidogyrus</taxon>
    </lineage>
</organism>
<dbReference type="EMBL" id="JBJKFK010001623">
    <property type="protein sequence ID" value="KAL3312623.1"/>
    <property type="molecule type" value="Genomic_DNA"/>
</dbReference>
<feature type="domain" description="Peptidase M16 N-terminal" evidence="3">
    <location>
        <begin position="12"/>
        <end position="147"/>
    </location>
</feature>
<gene>
    <name evidence="5" type="ORF">Ciccas_008779</name>
</gene>
<keyword evidence="6" id="KW-1185">Reference proteome</keyword>
<comment type="similarity">
    <text evidence="2">Belongs to the peptidase M16 family.</text>
</comment>
<dbReference type="Pfam" id="PF00675">
    <property type="entry name" value="Peptidase_M16"/>
    <property type="match status" value="1"/>
</dbReference>
<feature type="domain" description="Peptidase M16 C-terminal" evidence="4">
    <location>
        <begin position="152"/>
        <end position="353"/>
    </location>
</feature>
<comment type="caution">
    <text evidence="5">The sequence shown here is derived from an EMBL/GenBank/DDBJ whole genome shotgun (WGS) entry which is preliminary data.</text>
</comment>
<dbReference type="InterPro" id="IPR011249">
    <property type="entry name" value="Metalloenz_LuxS/M16"/>
</dbReference>
<evidence type="ECO:0008006" key="7">
    <source>
        <dbReference type="Google" id="ProtNLM"/>
    </source>
</evidence>
<comment type="function">
    <text evidence="1">Substrate recognition and binding subunit of the essential mitochondrial processing protease (MPP), which cleaves the mitochondrial sequence off newly imported precursors proteins.</text>
</comment>
<reference evidence="5 6" key="1">
    <citation type="submission" date="2024-11" db="EMBL/GenBank/DDBJ databases">
        <title>Adaptive evolution of stress response genes in parasites aligns with host niche diversity.</title>
        <authorList>
            <person name="Hahn C."/>
            <person name="Resl P."/>
        </authorList>
    </citation>
    <scope>NUCLEOTIDE SEQUENCE [LARGE SCALE GENOMIC DNA]</scope>
    <source>
        <strain evidence="5">EGGRZ-B1_66</strain>
        <tissue evidence="5">Body</tissue>
    </source>
</reference>
<dbReference type="InterPro" id="IPR050361">
    <property type="entry name" value="MPP/UQCRC_Complex"/>
</dbReference>
<accession>A0ABD2PYX5</accession>
<dbReference type="PANTHER" id="PTHR11851:SF49">
    <property type="entry name" value="MITOCHONDRIAL-PROCESSING PEPTIDASE SUBUNIT ALPHA"/>
    <property type="match status" value="1"/>
</dbReference>